<name>A0A0D7ANL5_9AGAR</name>
<evidence type="ECO:0000313" key="3">
    <source>
        <dbReference type="EMBL" id="KIY53334.1"/>
    </source>
</evidence>
<dbReference type="OrthoDB" id="2117972at2759"/>
<dbReference type="GO" id="GO:0019005">
    <property type="term" value="C:SCF ubiquitin ligase complex"/>
    <property type="evidence" value="ECO:0007669"/>
    <property type="project" value="TreeGrafter"/>
</dbReference>
<evidence type="ECO:0000259" key="2">
    <source>
        <dbReference type="PROSITE" id="PS50181"/>
    </source>
</evidence>
<evidence type="ECO:0000313" key="4">
    <source>
        <dbReference type="Proteomes" id="UP000054144"/>
    </source>
</evidence>
<dbReference type="GO" id="GO:0031146">
    <property type="term" value="P:SCF-dependent proteasomal ubiquitin-dependent protein catabolic process"/>
    <property type="evidence" value="ECO:0007669"/>
    <property type="project" value="TreeGrafter"/>
</dbReference>
<dbReference type="InterPro" id="IPR036047">
    <property type="entry name" value="F-box-like_dom_sf"/>
</dbReference>
<organism evidence="3 4">
    <name type="scientific">Fistulina hepatica ATCC 64428</name>
    <dbReference type="NCBI Taxonomy" id="1128425"/>
    <lineage>
        <taxon>Eukaryota</taxon>
        <taxon>Fungi</taxon>
        <taxon>Dikarya</taxon>
        <taxon>Basidiomycota</taxon>
        <taxon>Agaricomycotina</taxon>
        <taxon>Agaricomycetes</taxon>
        <taxon>Agaricomycetidae</taxon>
        <taxon>Agaricales</taxon>
        <taxon>Fistulinaceae</taxon>
        <taxon>Fistulina</taxon>
    </lineage>
</organism>
<dbReference type="InterPro" id="IPR045464">
    <property type="entry name" value="Hrt3/FBXO9_C"/>
</dbReference>
<dbReference type="Proteomes" id="UP000054144">
    <property type="component" value="Unassembled WGS sequence"/>
</dbReference>
<dbReference type="Pfam" id="PF19270">
    <property type="entry name" value="FBO_C"/>
    <property type="match status" value="1"/>
</dbReference>
<dbReference type="SMART" id="SM00256">
    <property type="entry name" value="FBOX"/>
    <property type="match status" value="1"/>
</dbReference>
<keyword evidence="4" id="KW-1185">Reference proteome</keyword>
<feature type="domain" description="F-box" evidence="2">
    <location>
        <begin position="155"/>
        <end position="201"/>
    </location>
</feature>
<dbReference type="PANTHER" id="PTHR12874">
    <property type="entry name" value="F-BOX ONLY PROTEIN 48-RELATED"/>
    <property type="match status" value="1"/>
</dbReference>
<dbReference type="Pfam" id="PF12937">
    <property type="entry name" value="F-box-like"/>
    <property type="match status" value="1"/>
</dbReference>
<sequence>MPASRESRDNAFEESEELRLFREAWKAEVRDRHEQTTQFRSDHHDDSIVGRPEAAISSSSAAGHAVPPLTTKAALAVYHRAVQHEQRSEIDQALQCYNTDVAQDHALDAVEKVAQDLKSSLTLHDIESPTTATLGEILSNLPQDLKFEREIEEEGLPIATLPDELLLHILALLDTTSIERFALVCRKALVLSLDSGIWRHFVTRAYVPPQVPHKDIVIKLLGGFRFDYRRFFIEQPRVRLDGVYIAVCYYVRPGLSENPWVNTNHFITYYRYLRFLPGGEVLSLLTNEENEPASIVPILKPNLRMKGLLRGSWRLNSTTIELTDLVDVSALTTQSNVRYVFNMVLKLHSRPVLGRWNKLDIATYQTVNLETQCESPVALKNERPLWFSKVRSYTSI</sequence>
<dbReference type="AlphaFoldDB" id="A0A0D7ANL5"/>
<dbReference type="GO" id="GO:0005737">
    <property type="term" value="C:cytoplasm"/>
    <property type="evidence" value="ECO:0007669"/>
    <property type="project" value="TreeGrafter"/>
</dbReference>
<reference evidence="3 4" key="1">
    <citation type="journal article" date="2015" name="Fungal Genet. Biol.">
        <title>Evolution of novel wood decay mechanisms in Agaricales revealed by the genome sequences of Fistulina hepatica and Cylindrobasidium torrendii.</title>
        <authorList>
            <person name="Floudas D."/>
            <person name="Held B.W."/>
            <person name="Riley R."/>
            <person name="Nagy L.G."/>
            <person name="Koehler G."/>
            <person name="Ransdell A.S."/>
            <person name="Younus H."/>
            <person name="Chow J."/>
            <person name="Chiniquy J."/>
            <person name="Lipzen A."/>
            <person name="Tritt A."/>
            <person name="Sun H."/>
            <person name="Haridas S."/>
            <person name="LaButti K."/>
            <person name="Ohm R.A."/>
            <person name="Kues U."/>
            <person name="Blanchette R.A."/>
            <person name="Grigoriev I.V."/>
            <person name="Minto R.E."/>
            <person name="Hibbett D.S."/>
        </authorList>
    </citation>
    <scope>NUCLEOTIDE SEQUENCE [LARGE SCALE GENOMIC DNA]</scope>
    <source>
        <strain evidence="3 4">ATCC 64428</strain>
    </source>
</reference>
<dbReference type="SUPFAM" id="SSF81383">
    <property type="entry name" value="F-box domain"/>
    <property type="match status" value="1"/>
</dbReference>
<dbReference type="Gene3D" id="1.20.1280.50">
    <property type="match status" value="1"/>
</dbReference>
<gene>
    <name evidence="3" type="ORF">FISHEDRAFT_63368</name>
</gene>
<dbReference type="InterPro" id="IPR001810">
    <property type="entry name" value="F-box_dom"/>
</dbReference>
<evidence type="ECO:0000256" key="1">
    <source>
        <dbReference type="ARBA" id="ARBA00022786"/>
    </source>
</evidence>
<proteinExistence type="predicted"/>
<protein>
    <recommendedName>
        <fullName evidence="2">F-box domain-containing protein</fullName>
    </recommendedName>
</protein>
<dbReference type="PANTHER" id="PTHR12874:SF9">
    <property type="entry name" value="F-BOX ONLY PROTEIN 48"/>
    <property type="match status" value="1"/>
</dbReference>
<accession>A0A0D7ANL5</accession>
<keyword evidence="1" id="KW-0833">Ubl conjugation pathway</keyword>
<dbReference type="EMBL" id="KN881618">
    <property type="protein sequence ID" value="KIY53334.1"/>
    <property type="molecule type" value="Genomic_DNA"/>
</dbReference>
<dbReference type="PROSITE" id="PS50181">
    <property type="entry name" value="FBOX"/>
    <property type="match status" value="1"/>
</dbReference>